<evidence type="ECO:0000313" key="5">
    <source>
        <dbReference type="Proteomes" id="UP001150941"/>
    </source>
</evidence>
<dbReference type="OrthoDB" id="330047at2759"/>
<dbReference type="Proteomes" id="UP001150941">
    <property type="component" value="Unassembled WGS sequence"/>
</dbReference>
<feature type="transmembrane region" description="Helical" evidence="3">
    <location>
        <begin position="360"/>
        <end position="379"/>
    </location>
</feature>
<evidence type="ECO:0000313" key="4">
    <source>
        <dbReference type="EMBL" id="KAJ5219677.1"/>
    </source>
</evidence>
<dbReference type="InterPro" id="IPR036259">
    <property type="entry name" value="MFS_trans_sf"/>
</dbReference>
<name>A0A9W9TEA9_9EURO</name>
<dbReference type="EMBL" id="JAPQKS010000007">
    <property type="protein sequence ID" value="KAJ5219677.1"/>
    <property type="molecule type" value="Genomic_DNA"/>
</dbReference>
<evidence type="ECO:0000256" key="3">
    <source>
        <dbReference type="SAM" id="Phobius"/>
    </source>
</evidence>
<keyword evidence="3" id="KW-0472">Membrane</keyword>
<keyword evidence="5" id="KW-1185">Reference proteome</keyword>
<reference evidence="4" key="2">
    <citation type="journal article" date="2023" name="IMA Fungus">
        <title>Comparative genomic study of the Penicillium genus elucidates a diverse pangenome and 15 lateral gene transfer events.</title>
        <authorList>
            <person name="Petersen C."/>
            <person name="Sorensen T."/>
            <person name="Nielsen M.R."/>
            <person name="Sondergaard T.E."/>
            <person name="Sorensen J.L."/>
            <person name="Fitzpatrick D.A."/>
            <person name="Frisvad J.C."/>
            <person name="Nielsen K.L."/>
        </authorList>
    </citation>
    <scope>NUCLEOTIDE SEQUENCE</scope>
    <source>
        <strain evidence="4">IBT 19713</strain>
    </source>
</reference>
<sequence length="576" mass="63838">MSLVQHVSALEGVDREPPQDDAGEVHSIRRKISYDVIQPSQAAAVAEQPPGIPAYKQSTAKRLVQVFITVLACWLASGIVFGFAALKPVLVAEGVYHDLCTEDELQKGVELCSQQDLRLNFFFTVASITANMSALPVGTILDRYGSRICGIIGCFLLAIGSTLMALTFRNPGLHMLIPGNFLVALSGTFIFVPSFQIANAFPRYSGTIVALITGSFDASAGVYLFYRAAYEASDRSFTPDKFFFGYLAVPGVIFLALITIMPSRDYTSTLELESKMELAEDATQDVHDSDDEIESDRELMRVRKDRAQRRKNKMRKLRRVLGSKDEIQQRAEREEDRQHTSRVWGALHGLPAHKQMATPWFILITIMTVLQMLRMNYFIATVRSQYEYMLSSVDLAARINEFFDVALPVGGVLFTPFIGMLLDRLSVAVMLGIIVAFTTVIGILNSIPTLWAGYSTVTLFVLLRPLYYSAMSDYATKVFGFATFGRVYGTIICLSGLVNFSQYGLDALTHRTFHENPIPINATLATAGFLVGVVLVSFVAIKGRQMAAQARHDEEQDRLLEEDESSLGYGSINSHV</sequence>
<feature type="transmembrane region" description="Helical" evidence="3">
    <location>
        <begin position="518"/>
        <end position="541"/>
    </location>
</feature>
<feature type="transmembrane region" description="Helical" evidence="3">
    <location>
        <begin position="172"/>
        <end position="192"/>
    </location>
</feature>
<dbReference type="InterPro" id="IPR011701">
    <property type="entry name" value="MFS"/>
</dbReference>
<feature type="transmembrane region" description="Helical" evidence="3">
    <location>
        <begin position="242"/>
        <end position="261"/>
    </location>
</feature>
<feature type="transmembrane region" description="Helical" evidence="3">
    <location>
        <begin position="479"/>
        <end position="498"/>
    </location>
</feature>
<dbReference type="GeneID" id="83205480"/>
<keyword evidence="3" id="KW-1133">Transmembrane helix</keyword>
<keyword evidence="3" id="KW-0812">Transmembrane</keyword>
<dbReference type="Pfam" id="PF07690">
    <property type="entry name" value="MFS_1"/>
    <property type="match status" value="1"/>
</dbReference>
<protein>
    <recommendedName>
        <fullName evidence="6">MFS transporter</fullName>
    </recommendedName>
</protein>
<dbReference type="AlphaFoldDB" id="A0A9W9TEA9"/>
<evidence type="ECO:0000256" key="2">
    <source>
        <dbReference type="SAM" id="MobiDB-lite"/>
    </source>
</evidence>
<dbReference type="GO" id="GO:0022857">
    <property type="term" value="F:transmembrane transporter activity"/>
    <property type="evidence" value="ECO:0007669"/>
    <property type="project" value="InterPro"/>
</dbReference>
<comment type="subcellular location">
    <subcellularLocation>
        <location evidence="1">Membrane</location>
        <topology evidence="1">Multi-pass membrane protein</topology>
    </subcellularLocation>
</comment>
<feature type="transmembrane region" description="Helical" evidence="3">
    <location>
        <begin position="399"/>
        <end position="418"/>
    </location>
</feature>
<dbReference type="SUPFAM" id="SSF103473">
    <property type="entry name" value="MFS general substrate transporter"/>
    <property type="match status" value="1"/>
</dbReference>
<evidence type="ECO:0000256" key="1">
    <source>
        <dbReference type="ARBA" id="ARBA00004141"/>
    </source>
</evidence>
<dbReference type="GO" id="GO:0000329">
    <property type="term" value="C:fungal-type vacuole membrane"/>
    <property type="evidence" value="ECO:0007669"/>
    <property type="project" value="TreeGrafter"/>
</dbReference>
<reference evidence="4" key="1">
    <citation type="submission" date="2022-11" db="EMBL/GenBank/DDBJ databases">
        <authorList>
            <person name="Petersen C."/>
        </authorList>
    </citation>
    <scope>NUCLEOTIDE SEQUENCE</scope>
    <source>
        <strain evidence="4">IBT 19713</strain>
    </source>
</reference>
<feature type="transmembrane region" description="Helical" evidence="3">
    <location>
        <begin position="204"/>
        <end position="226"/>
    </location>
</feature>
<dbReference type="PANTHER" id="PTHR20772">
    <property type="entry name" value="PROTEIN FMP42"/>
    <property type="match status" value="1"/>
</dbReference>
<dbReference type="PANTHER" id="PTHR20772:SF4">
    <property type="entry name" value="HYPOTHETICAL AMINO ACID TRANSPORTER (EUROFUNG)"/>
    <property type="match status" value="1"/>
</dbReference>
<organism evidence="4 5">
    <name type="scientific">Penicillium chermesinum</name>
    <dbReference type="NCBI Taxonomy" id="63820"/>
    <lineage>
        <taxon>Eukaryota</taxon>
        <taxon>Fungi</taxon>
        <taxon>Dikarya</taxon>
        <taxon>Ascomycota</taxon>
        <taxon>Pezizomycotina</taxon>
        <taxon>Eurotiomycetes</taxon>
        <taxon>Eurotiomycetidae</taxon>
        <taxon>Eurotiales</taxon>
        <taxon>Aspergillaceae</taxon>
        <taxon>Penicillium</taxon>
    </lineage>
</organism>
<feature type="transmembrane region" description="Helical" evidence="3">
    <location>
        <begin position="63"/>
        <end position="86"/>
    </location>
</feature>
<dbReference type="Gene3D" id="1.20.1250.20">
    <property type="entry name" value="MFS general substrate transporter like domains"/>
    <property type="match status" value="1"/>
</dbReference>
<comment type="caution">
    <text evidence="4">The sequence shown here is derived from an EMBL/GenBank/DDBJ whole genome shotgun (WGS) entry which is preliminary data.</text>
</comment>
<feature type="transmembrane region" description="Helical" evidence="3">
    <location>
        <begin position="148"/>
        <end position="166"/>
    </location>
</feature>
<feature type="region of interest" description="Disordered" evidence="2">
    <location>
        <begin position="552"/>
        <end position="576"/>
    </location>
</feature>
<accession>A0A9W9TEA9</accession>
<gene>
    <name evidence="4" type="ORF">N7468_008881</name>
</gene>
<proteinExistence type="predicted"/>
<dbReference type="InterPro" id="IPR052599">
    <property type="entry name" value="SLC43A_AATransporter"/>
</dbReference>
<evidence type="ECO:0008006" key="6">
    <source>
        <dbReference type="Google" id="ProtNLM"/>
    </source>
</evidence>
<feature type="transmembrane region" description="Helical" evidence="3">
    <location>
        <begin position="425"/>
        <end position="444"/>
    </location>
</feature>
<dbReference type="RefSeq" id="XP_058326507.1">
    <property type="nucleotide sequence ID" value="XM_058478177.1"/>
</dbReference>
<feature type="transmembrane region" description="Helical" evidence="3">
    <location>
        <begin position="121"/>
        <end position="141"/>
    </location>
</feature>